<dbReference type="PANTHER" id="PTHR32261">
    <property type="entry name" value="CALCIUM HOMEOSTASIS MODULATOR PROTEIN"/>
    <property type="match status" value="1"/>
</dbReference>
<feature type="compositionally biased region" description="Low complexity" evidence="9">
    <location>
        <begin position="229"/>
        <end position="259"/>
    </location>
</feature>
<evidence type="ECO:0000256" key="4">
    <source>
        <dbReference type="ARBA" id="ARBA00022692"/>
    </source>
</evidence>
<feature type="transmembrane region" description="Helical" evidence="10">
    <location>
        <begin position="83"/>
        <end position="100"/>
    </location>
</feature>
<feature type="compositionally biased region" description="Gly residues" evidence="9">
    <location>
        <begin position="185"/>
        <end position="228"/>
    </location>
</feature>
<feature type="transmembrane region" description="Helical" evidence="10">
    <location>
        <begin position="50"/>
        <end position="71"/>
    </location>
</feature>
<keyword evidence="6" id="KW-0406">Ion transport</keyword>
<dbReference type="GO" id="GO:1904669">
    <property type="term" value="P:ATP export"/>
    <property type="evidence" value="ECO:0007669"/>
    <property type="project" value="UniProtKB-ARBA"/>
</dbReference>
<keyword evidence="4 10" id="KW-0812">Transmembrane</keyword>
<evidence type="ECO:0000256" key="3">
    <source>
        <dbReference type="ARBA" id="ARBA00022448"/>
    </source>
</evidence>
<organism evidence="11 12">
    <name type="scientific">Oncorhynchus mykiss</name>
    <name type="common">Rainbow trout</name>
    <name type="synonym">Salmo gairdneri</name>
    <dbReference type="NCBI Taxonomy" id="8022"/>
    <lineage>
        <taxon>Eukaryota</taxon>
        <taxon>Metazoa</taxon>
        <taxon>Chordata</taxon>
        <taxon>Craniata</taxon>
        <taxon>Vertebrata</taxon>
        <taxon>Euteleostomi</taxon>
        <taxon>Actinopterygii</taxon>
        <taxon>Neopterygii</taxon>
        <taxon>Teleostei</taxon>
        <taxon>Protacanthopterygii</taxon>
        <taxon>Salmoniformes</taxon>
        <taxon>Salmonidae</taxon>
        <taxon>Salmoninae</taxon>
        <taxon>Oncorhynchus</taxon>
    </lineage>
</organism>
<dbReference type="PaxDb" id="8022-A0A060YDZ0"/>
<evidence type="ECO:0000313" key="11">
    <source>
        <dbReference type="EMBL" id="CDQ89941.1"/>
    </source>
</evidence>
<dbReference type="GO" id="GO:0005886">
    <property type="term" value="C:plasma membrane"/>
    <property type="evidence" value="ECO:0007669"/>
    <property type="project" value="TreeGrafter"/>
</dbReference>
<evidence type="ECO:0000256" key="5">
    <source>
        <dbReference type="ARBA" id="ARBA00022989"/>
    </source>
</evidence>
<evidence type="ECO:0000256" key="10">
    <source>
        <dbReference type="SAM" id="Phobius"/>
    </source>
</evidence>
<name>A0A060YDZ0_ONCMY</name>
<keyword evidence="8" id="KW-0407">Ion channel</keyword>
<comment type="similarity">
    <text evidence="2">Belongs to the CALHM family.</text>
</comment>
<feature type="transmembrane region" description="Helical" evidence="10">
    <location>
        <begin position="148"/>
        <end position="166"/>
    </location>
</feature>
<evidence type="ECO:0000256" key="8">
    <source>
        <dbReference type="ARBA" id="ARBA00023303"/>
    </source>
</evidence>
<evidence type="ECO:0000256" key="1">
    <source>
        <dbReference type="ARBA" id="ARBA00004141"/>
    </source>
</evidence>
<reference evidence="11" key="1">
    <citation type="journal article" date="2014" name="Nat. Commun.">
        <title>The rainbow trout genome provides novel insights into evolution after whole-genome duplication in vertebrates.</title>
        <authorList>
            <person name="Berthelot C."/>
            <person name="Brunet F."/>
            <person name="Chalopin D."/>
            <person name="Juanchich A."/>
            <person name="Bernard M."/>
            <person name="Noel B."/>
            <person name="Bento P."/>
            <person name="Da Silva C."/>
            <person name="Labadie K."/>
            <person name="Alberti A."/>
            <person name="Aury J.M."/>
            <person name="Louis A."/>
            <person name="Dehais P."/>
            <person name="Bardou P."/>
            <person name="Montfort J."/>
            <person name="Klopp C."/>
            <person name="Cabau C."/>
            <person name="Gaspin C."/>
            <person name="Thorgaard G.H."/>
            <person name="Boussaha M."/>
            <person name="Quillet E."/>
            <person name="Guyomard R."/>
            <person name="Galiana D."/>
            <person name="Bobe J."/>
            <person name="Volff J.N."/>
            <person name="Genet C."/>
            <person name="Wincker P."/>
            <person name="Jaillon O."/>
            <person name="Roest Crollius H."/>
            <person name="Guiguen Y."/>
        </authorList>
    </citation>
    <scope>NUCLEOTIDE SEQUENCE [LARGE SCALE GENOMIC DNA]</scope>
</reference>
<evidence type="ECO:0000256" key="6">
    <source>
        <dbReference type="ARBA" id="ARBA00023065"/>
    </source>
</evidence>
<protein>
    <submittedName>
        <fullName evidence="11">Uncharacterized protein</fullName>
    </submittedName>
</protein>
<reference evidence="11" key="2">
    <citation type="submission" date="2014-03" db="EMBL/GenBank/DDBJ databases">
        <authorList>
            <person name="Genoscope - CEA"/>
        </authorList>
    </citation>
    <scope>NUCLEOTIDE SEQUENCE</scope>
</reference>
<dbReference type="GO" id="GO:0005261">
    <property type="term" value="F:monoatomic cation channel activity"/>
    <property type="evidence" value="ECO:0007669"/>
    <property type="project" value="TreeGrafter"/>
</dbReference>
<dbReference type="AlphaFoldDB" id="A0A060YDZ0"/>
<proteinExistence type="inferred from homology"/>
<evidence type="ECO:0000313" key="12">
    <source>
        <dbReference type="Proteomes" id="UP000193380"/>
    </source>
</evidence>
<evidence type="ECO:0000256" key="2">
    <source>
        <dbReference type="ARBA" id="ARBA00008497"/>
    </source>
</evidence>
<feature type="region of interest" description="Disordered" evidence="9">
    <location>
        <begin position="184"/>
        <end position="323"/>
    </location>
</feature>
<dbReference type="InterPro" id="IPR029569">
    <property type="entry name" value="CALHM"/>
</dbReference>
<gene>
    <name evidence="11" type="ORF">GSONMT00060639001</name>
</gene>
<keyword evidence="3" id="KW-0813">Transport</keyword>
<dbReference type="Proteomes" id="UP000193380">
    <property type="component" value="Unassembled WGS sequence"/>
</dbReference>
<accession>A0A060YDZ0</accession>
<dbReference type="EMBL" id="FR909994">
    <property type="protein sequence ID" value="CDQ89941.1"/>
    <property type="molecule type" value="Genomic_DNA"/>
</dbReference>
<comment type="subcellular location">
    <subcellularLocation>
        <location evidence="1">Membrane</location>
        <topology evidence="1">Multi-pass membrane protein</topology>
    </subcellularLocation>
</comment>
<dbReference type="PANTHER" id="PTHR32261:SF4">
    <property type="entry name" value="CALCIUM HOMEOSTASIS MODULATOR PROTEIN 6"/>
    <property type="match status" value="1"/>
</dbReference>
<keyword evidence="5 10" id="KW-1133">Transmembrane helix</keyword>
<evidence type="ECO:0000256" key="7">
    <source>
        <dbReference type="ARBA" id="ARBA00023136"/>
    </source>
</evidence>
<keyword evidence="7 10" id="KW-0472">Membrane</keyword>
<evidence type="ECO:0000256" key="9">
    <source>
        <dbReference type="SAM" id="MobiDB-lite"/>
    </source>
</evidence>
<sequence length="323" mass="33480">MQAIQQWVKESKGMVPDNLVSNVACTVCLLGLEKILEMEFICPCDPATKAWFVLAIFIVPAIITFVVMLKVQGPSCNQGKMKCFSTCLIPPLMWSIILFFDGRYFACVMTNWNETGVILNEQSPKKMCTQDENENNQNFHYQKLKSQIIAMAIISAVGVMVIGFLCKGFIDSCRGAEQAAAAEGGAAGGGAAGGGTAAGGGGGRGAAAGGGAGGGAAAVGGEAGGGAAGAAEQQQQRAAAGAAESSSSREQQQRAAAESSSREQQQRAAAAESSSREQQQRAAESSSSIYLPATGSLHDLHVTNPSAHRPIYPIIMPSWGMGP</sequence>